<organism evidence="2 3">
    <name type="scientific">Apiospora hydei</name>
    <dbReference type="NCBI Taxonomy" id="1337664"/>
    <lineage>
        <taxon>Eukaryota</taxon>
        <taxon>Fungi</taxon>
        <taxon>Dikarya</taxon>
        <taxon>Ascomycota</taxon>
        <taxon>Pezizomycotina</taxon>
        <taxon>Sordariomycetes</taxon>
        <taxon>Xylariomycetidae</taxon>
        <taxon>Amphisphaeriales</taxon>
        <taxon>Apiosporaceae</taxon>
        <taxon>Apiospora</taxon>
    </lineage>
</organism>
<feature type="chain" id="PRO_5046460515" evidence="1">
    <location>
        <begin position="16"/>
        <end position="88"/>
    </location>
</feature>
<sequence length="88" mass="9249">MKLVILSTIFGTLLATAVDIQTASIGPNGPPDGVPACSVFQDTKCCITQLVCQCYNGKFYYANSDNKCAPTVGGNMADTESQLPGYCC</sequence>
<dbReference type="EMBL" id="JAQQWN010000002">
    <property type="protein sequence ID" value="KAK8094721.1"/>
    <property type="molecule type" value="Genomic_DNA"/>
</dbReference>
<dbReference type="Proteomes" id="UP001433268">
    <property type="component" value="Unassembled WGS sequence"/>
</dbReference>
<feature type="signal peptide" evidence="1">
    <location>
        <begin position="1"/>
        <end position="15"/>
    </location>
</feature>
<evidence type="ECO:0000313" key="3">
    <source>
        <dbReference type="Proteomes" id="UP001433268"/>
    </source>
</evidence>
<protein>
    <submittedName>
        <fullName evidence="2">Uncharacterized protein</fullName>
    </submittedName>
</protein>
<proteinExistence type="predicted"/>
<accession>A0ABR1XDH2</accession>
<keyword evidence="1" id="KW-0732">Signal</keyword>
<reference evidence="2 3" key="1">
    <citation type="submission" date="2023-01" db="EMBL/GenBank/DDBJ databases">
        <title>Analysis of 21 Apiospora genomes using comparative genomics revels a genus with tremendous synthesis potential of carbohydrate active enzymes and secondary metabolites.</title>
        <authorList>
            <person name="Sorensen T."/>
        </authorList>
    </citation>
    <scope>NUCLEOTIDE SEQUENCE [LARGE SCALE GENOMIC DNA]</scope>
    <source>
        <strain evidence="2 3">CBS 114990</strain>
    </source>
</reference>
<evidence type="ECO:0000256" key="1">
    <source>
        <dbReference type="SAM" id="SignalP"/>
    </source>
</evidence>
<evidence type="ECO:0000313" key="2">
    <source>
        <dbReference type="EMBL" id="KAK8094721.1"/>
    </source>
</evidence>
<dbReference type="RefSeq" id="XP_066675494.1">
    <property type="nucleotide sequence ID" value="XM_066805721.1"/>
</dbReference>
<comment type="caution">
    <text evidence="2">The sequence shown here is derived from an EMBL/GenBank/DDBJ whole genome shotgun (WGS) entry which is preliminary data.</text>
</comment>
<dbReference type="GeneID" id="92038781"/>
<keyword evidence="3" id="KW-1185">Reference proteome</keyword>
<name>A0ABR1XDH2_9PEZI</name>
<gene>
    <name evidence="2" type="ORF">PG997_001406</name>
</gene>